<protein>
    <submittedName>
        <fullName evidence="2">Polyprotein-like protein</fullName>
    </submittedName>
</protein>
<evidence type="ECO:0000313" key="3">
    <source>
        <dbReference type="Proteomes" id="UP000026915"/>
    </source>
</evidence>
<dbReference type="EMBL" id="CM001880">
    <property type="protein sequence ID" value="EOX98948.1"/>
    <property type="molecule type" value="Genomic_DNA"/>
</dbReference>
<dbReference type="Proteomes" id="UP000026915">
    <property type="component" value="Chromosome 2"/>
</dbReference>
<feature type="compositionally biased region" description="Polar residues" evidence="1">
    <location>
        <begin position="342"/>
        <end position="357"/>
    </location>
</feature>
<feature type="compositionally biased region" description="Polar residues" evidence="1">
    <location>
        <begin position="271"/>
        <end position="283"/>
    </location>
</feature>
<feature type="region of interest" description="Disordered" evidence="1">
    <location>
        <begin position="191"/>
        <end position="217"/>
    </location>
</feature>
<gene>
    <name evidence="2" type="ORF">TCM_007608</name>
</gene>
<feature type="region of interest" description="Disordered" evidence="1">
    <location>
        <begin position="271"/>
        <end position="357"/>
    </location>
</feature>
<organism evidence="2 3">
    <name type="scientific">Theobroma cacao</name>
    <name type="common">Cacao</name>
    <name type="synonym">Cocoa</name>
    <dbReference type="NCBI Taxonomy" id="3641"/>
    <lineage>
        <taxon>Eukaryota</taxon>
        <taxon>Viridiplantae</taxon>
        <taxon>Streptophyta</taxon>
        <taxon>Embryophyta</taxon>
        <taxon>Tracheophyta</taxon>
        <taxon>Spermatophyta</taxon>
        <taxon>Magnoliopsida</taxon>
        <taxon>eudicotyledons</taxon>
        <taxon>Gunneridae</taxon>
        <taxon>Pentapetalae</taxon>
        <taxon>rosids</taxon>
        <taxon>malvids</taxon>
        <taxon>Malvales</taxon>
        <taxon>Malvaceae</taxon>
        <taxon>Byttnerioideae</taxon>
        <taxon>Theobroma</taxon>
    </lineage>
</organism>
<proteinExistence type="predicted"/>
<name>A0A061E9I5_THECC</name>
<dbReference type="Pfam" id="PF14223">
    <property type="entry name" value="Retrotran_gag_2"/>
    <property type="match status" value="1"/>
</dbReference>
<dbReference type="AlphaFoldDB" id="A0A061E9I5"/>
<dbReference type="eggNOG" id="ENOG502S6A3">
    <property type="taxonomic scope" value="Eukaryota"/>
</dbReference>
<dbReference type="Gramene" id="EOX98948">
    <property type="protein sequence ID" value="EOX98948"/>
    <property type="gene ID" value="TCM_007608"/>
</dbReference>
<evidence type="ECO:0000256" key="1">
    <source>
        <dbReference type="SAM" id="MobiDB-lite"/>
    </source>
</evidence>
<feature type="compositionally biased region" description="Low complexity" evidence="1">
    <location>
        <begin position="284"/>
        <end position="295"/>
    </location>
</feature>
<reference evidence="2 3" key="1">
    <citation type="journal article" date="2013" name="Genome Biol.">
        <title>The genome sequence of the most widely cultivated cacao type and its use to identify candidate genes regulating pod color.</title>
        <authorList>
            <person name="Motamayor J.C."/>
            <person name="Mockaitis K."/>
            <person name="Schmutz J."/>
            <person name="Haiminen N."/>
            <person name="Iii D.L."/>
            <person name="Cornejo O."/>
            <person name="Findley S.D."/>
            <person name="Zheng P."/>
            <person name="Utro F."/>
            <person name="Royaert S."/>
            <person name="Saski C."/>
            <person name="Jenkins J."/>
            <person name="Podicheti R."/>
            <person name="Zhao M."/>
            <person name="Scheffler B.E."/>
            <person name="Stack J.C."/>
            <person name="Feltus F.A."/>
            <person name="Mustiga G.M."/>
            <person name="Amores F."/>
            <person name="Phillips W."/>
            <person name="Marelli J.P."/>
            <person name="May G.D."/>
            <person name="Shapiro H."/>
            <person name="Ma J."/>
            <person name="Bustamante C.D."/>
            <person name="Schnell R.J."/>
            <person name="Main D."/>
            <person name="Gilbert D."/>
            <person name="Parida L."/>
            <person name="Kuhn D.N."/>
        </authorList>
    </citation>
    <scope>NUCLEOTIDE SEQUENCE [LARGE SCALE GENOMIC DNA]</scope>
    <source>
        <strain evidence="3">cv. Matina 1-6</strain>
    </source>
</reference>
<evidence type="ECO:0000313" key="2">
    <source>
        <dbReference type="EMBL" id="EOX98948.1"/>
    </source>
</evidence>
<feature type="compositionally biased region" description="Polar residues" evidence="1">
    <location>
        <begin position="308"/>
        <end position="334"/>
    </location>
</feature>
<keyword evidence="3" id="KW-1185">Reference proteome</keyword>
<dbReference type="HOGENOM" id="CLU_777095_0_0_1"/>
<sequence>MANFNPLSKILDDNRLSGPYYIDWQRNLTIVLTIEKIAYVLTTDPPELPKTNATDEQKNAFSKWHDADELAKCYILASMTNVLQMQHQGLATARDMIYNLQEMFGEQNRSARQAALKGLMSTKMVEGSPVCEHVLKMISFINELEMLGAKMDAETKMVVTLSELLNMLRVTEDLIKKNDKPVIVLTEKASDSKFKPKSKNKNNTFNGSKFSKKNKGGNLNKAIEKKKILEDSHRPSFPQLLPVPQLSILLLPYLLSIQSLPLSHPACSPSLSITQSPQANNVKQSPSQPQTAASSVNSDESHLDISHAIQSGRSRAAITSTTANNSQLGTNPQSSRERNHLTKPNIQNLRRSSNLIH</sequence>
<accession>A0A061E9I5</accession>
<dbReference type="InParanoid" id="A0A061E9I5"/>